<dbReference type="EMBL" id="CM026426">
    <property type="protein sequence ID" value="KAG0575150.1"/>
    <property type="molecule type" value="Genomic_DNA"/>
</dbReference>
<accession>A0A8T0HVQ1</accession>
<comment type="caution">
    <text evidence="2">The sequence shown here is derived from an EMBL/GenBank/DDBJ whole genome shotgun (WGS) entry which is preliminary data.</text>
</comment>
<protein>
    <recommendedName>
        <fullName evidence="4">RING-type domain-containing protein</fullName>
    </recommendedName>
</protein>
<evidence type="ECO:0000313" key="2">
    <source>
        <dbReference type="EMBL" id="KAG0575150.1"/>
    </source>
</evidence>
<keyword evidence="3" id="KW-1185">Reference proteome</keyword>
<reference evidence="2" key="1">
    <citation type="submission" date="2020-06" db="EMBL/GenBank/DDBJ databases">
        <title>WGS assembly of Ceratodon purpureus strain R40.</title>
        <authorList>
            <person name="Carey S.B."/>
            <person name="Jenkins J."/>
            <person name="Shu S."/>
            <person name="Lovell J.T."/>
            <person name="Sreedasyam A."/>
            <person name="Maumus F."/>
            <person name="Tiley G.P."/>
            <person name="Fernandez-Pozo N."/>
            <person name="Barry K."/>
            <person name="Chen C."/>
            <person name="Wang M."/>
            <person name="Lipzen A."/>
            <person name="Daum C."/>
            <person name="Saski C.A."/>
            <person name="Payton A.C."/>
            <person name="Mcbreen J.C."/>
            <person name="Conrad R.E."/>
            <person name="Kollar L.M."/>
            <person name="Olsson S."/>
            <person name="Huttunen S."/>
            <person name="Landis J.B."/>
            <person name="Wickett N.J."/>
            <person name="Johnson M.G."/>
            <person name="Rensing S.A."/>
            <person name="Grimwood J."/>
            <person name="Schmutz J."/>
            <person name="Mcdaniel S.F."/>
        </authorList>
    </citation>
    <scope>NUCLEOTIDE SEQUENCE</scope>
    <source>
        <strain evidence="2">R40</strain>
    </source>
</reference>
<gene>
    <name evidence="2" type="ORF">KC19_VG322100</name>
</gene>
<evidence type="ECO:0008006" key="4">
    <source>
        <dbReference type="Google" id="ProtNLM"/>
    </source>
</evidence>
<proteinExistence type="predicted"/>
<dbReference type="AlphaFoldDB" id="A0A8T0HVQ1"/>
<dbReference type="Proteomes" id="UP000822688">
    <property type="component" value="Chromosome V"/>
</dbReference>
<evidence type="ECO:0000256" key="1">
    <source>
        <dbReference type="SAM" id="MobiDB-lite"/>
    </source>
</evidence>
<name>A0A8T0HVQ1_CERPU</name>
<evidence type="ECO:0000313" key="3">
    <source>
        <dbReference type="Proteomes" id="UP000822688"/>
    </source>
</evidence>
<sequence length="614" mass="68310">MSSTLLHALQLDTNITLNTLDAGWVHTHKQLLKGGLDVSKLSDIDVTQTEICTFFGPKFGKNGWKFGEYTTAEVSASILDLYQRVYLQEKIPNKELSLEFARGLVMQSRNHVVNWAEFAARVLVKRNQVRATKMVKKVEKNEVDFLQRSSVSEGKGEKRVTVLSKKRCTGEGGVVPPLINLQRISSCSFVGLKKEGVSVGMAKDGRRSGVTSGGVKWTAGDVSNMEAILELQKLLLSSMQVDSTSIVEEKKVLEGEMRRRKIMLFDRRVMEAESRHQLESLREEENTMQPSEGLANKVSLEEKTLHHHAAEVVASEVELSTLEGKLKECTSWHSAIVDRISFSEKMLCSYNEQLQCMSMGEVFPVPISENPRVPERVACILNACPMCGLWYKCYNYITAACGHTYYPWCIVEHSKSSCMVALCDESFTVEWVAAIGIRPKANTGAGEQRRNALMIPSKTLKIEAGINSEDIMSDELHSTANAASLTSAATGFNSVKSWKAPPNAKSEIESSSKSHTTQSAQMGYVNVFPITNENVSQTRPQEFLKPAPSMVDERHNLPESCAQCQKKPVGIRFQKCGHTVCCECSQASIAATYVERRLMVGSVSNLLLYLYWIH</sequence>
<feature type="region of interest" description="Disordered" evidence="1">
    <location>
        <begin position="498"/>
        <end position="517"/>
    </location>
</feature>
<organism evidence="2 3">
    <name type="scientific">Ceratodon purpureus</name>
    <name type="common">Fire moss</name>
    <name type="synonym">Dicranum purpureum</name>
    <dbReference type="NCBI Taxonomy" id="3225"/>
    <lineage>
        <taxon>Eukaryota</taxon>
        <taxon>Viridiplantae</taxon>
        <taxon>Streptophyta</taxon>
        <taxon>Embryophyta</taxon>
        <taxon>Bryophyta</taxon>
        <taxon>Bryophytina</taxon>
        <taxon>Bryopsida</taxon>
        <taxon>Dicranidae</taxon>
        <taxon>Pseudoditrichales</taxon>
        <taxon>Ditrichaceae</taxon>
        <taxon>Ceratodon</taxon>
    </lineage>
</organism>